<dbReference type="InterPro" id="IPR014030">
    <property type="entry name" value="Ketoacyl_synth_N"/>
</dbReference>
<dbReference type="InterPro" id="IPR057326">
    <property type="entry name" value="KR_dom"/>
</dbReference>
<evidence type="ECO:0000313" key="8">
    <source>
        <dbReference type="Proteomes" id="UP001168821"/>
    </source>
</evidence>
<dbReference type="InterPro" id="IPR020843">
    <property type="entry name" value="ER"/>
</dbReference>
<feature type="domain" description="Ketosynthase family 3 (KS3)" evidence="5">
    <location>
        <begin position="28"/>
        <end position="435"/>
    </location>
</feature>
<dbReference type="Pfam" id="PF00109">
    <property type="entry name" value="ketoacyl-synt"/>
    <property type="match status" value="1"/>
</dbReference>
<reference evidence="7" key="1">
    <citation type="journal article" date="2023" name="G3 (Bethesda)">
        <title>Whole genome assemblies of Zophobas morio and Tenebrio molitor.</title>
        <authorList>
            <person name="Kaur S."/>
            <person name="Stinson S.A."/>
            <person name="diCenzo G.C."/>
        </authorList>
    </citation>
    <scope>NUCLEOTIDE SEQUENCE</scope>
    <source>
        <strain evidence="7">QUZm001</strain>
    </source>
</reference>
<dbReference type="InterPro" id="IPR006162">
    <property type="entry name" value="Ppantetheine_attach_site"/>
</dbReference>
<dbReference type="InterPro" id="IPR042104">
    <property type="entry name" value="PKS_dehydratase_sf"/>
</dbReference>
<dbReference type="PANTHER" id="PTHR43775">
    <property type="entry name" value="FATTY ACID SYNTHASE"/>
    <property type="match status" value="1"/>
</dbReference>
<dbReference type="InterPro" id="IPR016035">
    <property type="entry name" value="Acyl_Trfase/lysoPLipase"/>
</dbReference>
<dbReference type="Gene3D" id="1.10.1200.10">
    <property type="entry name" value="ACP-like"/>
    <property type="match status" value="1"/>
</dbReference>
<dbReference type="Pfam" id="PF16197">
    <property type="entry name" value="KAsynt_C_assoc"/>
    <property type="match status" value="1"/>
</dbReference>
<dbReference type="CDD" id="cd00833">
    <property type="entry name" value="PKS"/>
    <property type="match status" value="1"/>
</dbReference>
<dbReference type="SMART" id="SM00829">
    <property type="entry name" value="PKS_ER"/>
    <property type="match status" value="1"/>
</dbReference>
<sequence length="1866" mass="210185">MVLSDNIEKELLNPNYEYGRWLSSPLPGEEVVIAGISGRFPESDNVYEFRDNLFNKKDMVTENEKRWKLNRPDIPKRSGKINIINKFDAGYFGLHYRQADIMDPALRILMETVIEAVMDAGINPVELKGSKTGVFASVGWSYMENPAFVNVTEPQKFAITGCLHSIYAHRLSYILKLKGPSFTIDSASSSSGNALHSAFKSIRSGECENAIVASCNLTLHLGTTIQCFRLGVLTHDGVPKIFDQDANGYVRGEACGCLFLQKCKNAKRIYSKIINVKVNTDGFKKKGMTFPSSRMQEKLMAELYEESNINPSRFSYVETHGTGTQAGDPQEVKAIDRALAKKCEKQLLVGSVKSNIGHTELASGICSIIKVLIAMETGLIPPSINLKRIRKGLEGFEHNRMKFVTETTELLDHEAIVGVNNFGFGGNNCHIILQRFKKHKLDGGLPKDDVPRLICVSGRTKEGVLKILNNVSNKSLDEEYVGLLHQLYKMNIPNHLYRGYAVVSRHGVDLMSSKLLPLQKPNLYVFFGQFVQNFRILALHLRKFSIFNKIDTKITQILVFNKVKTLREILESKLEENEDALGSMCLQLIVIDIIKKLEVFPAGVFGDTFGKIVAAYYYNVIQLEEAVLAAIKLIDSKHSKDFTKLPKGTIILNISDFPINAENKLLVEEGRINLLSLLGRLYTEGYLPQAHKLYPPIEFPVSRSTSMISPFLQRNHEKSWNTFIFSEFASSHAHQKEYNISYLHEEHQFIKGHVINGCNIFPFTKCLKLVWETLAQSRKLVASDIPVLFENCKFIRSTTVPEGGDIKLLISIQRGTGNFEVLEKNSLLVSGRIQVCPNASQRQIDLPHLTSFSDDKLEILEQEQIYGELCQRGYNYRGFFKAIKRCNVDISVGLVKWENNWGTFMDNMFQLKILSSDARLLYVPAHIKKIIIDPLKHVDIAKSQDGEECILPVYLNDDSNMIKSGGIEIHGLQLRSILKKKPELEQVLEKHVFVPNNSFLELEEAVRVNTQIILENNLDDNFKAVEIINEHTNRDTQPVLVCVKKALKHFPLVDSDLTFSSTVSPNKTTGIKFETVTLTPQSNLLLYIGSKLLQQPNTLKQLFTPLTQNGFILTRENVDVKVQNATNDIEILTDYTTPNERIILLRKKDDIFVPRFIEVSSNNFEWLSELQKSLNLQQNIITFASNRDPDGILGLINCIRKETNGSSVRCFFMIDDAPEFNPQHPFYKGPLLEEVPMKQEQLLISTFYSSMNFKDVLAAPGRANLEILQTHSLDQNLLVGFEFSGKDSSGRRIAGMTNNQGIPSSVAFDSSLAWKVPDAWTLEDAATVPVVYSAVIYALLVVGHMKPGSSVLIHSATGGFGLAALNICLHYKCDVYVTVGTHEKRAYLRENYPQIPDNHIGNSRNISFEQMINRQTRSRGVEYILNTLSEDKRPASIRCLAQGGQLMEFGTYDLANDSAFNILLMEKNATYHGISLDVVFRNVNEMRTKVVKRLIDGIEAGFVKPLPRVVFNAAEIEKSFRYMMAGKHIGKILIKLRNEEEDKVHINQINKLEIMSNPGIHCNHRYTYVIIGGLGSVGLELSDWLILRGARKLVLNSRSGIQNGYHQRTINTWLTYGVKVKIFTKYTITEQGCENLIKEANELGPIDAIFNIDGLFENQTEEHFDASLARTTPYLDRVTKKLCPKLRYFVIFSSESCRRGNPGEINNNMANSITERICESRKREGLPAVAIQWGTIGEVGLEAMSISSRLEMLDVLLKCNYPVVSSTVIAEKDYKVETISAVKAVAHILGIKDMKTISQCTTFPELGMDSIVGIEIIKLLEKDFQIYVTSNDVRNLTFAKLVEMEEKKVNKVKGSAEQKPKDIGSK</sequence>
<dbReference type="InterPro" id="IPR036736">
    <property type="entry name" value="ACP-like_sf"/>
</dbReference>
<dbReference type="InterPro" id="IPR049391">
    <property type="entry name" value="FAS_pseudo-KR"/>
</dbReference>
<organism evidence="7 8">
    <name type="scientific">Zophobas morio</name>
    <dbReference type="NCBI Taxonomy" id="2755281"/>
    <lineage>
        <taxon>Eukaryota</taxon>
        <taxon>Metazoa</taxon>
        <taxon>Ecdysozoa</taxon>
        <taxon>Arthropoda</taxon>
        <taxon>Hexapoda</taxon>
        <taxon>Insecta</taxon>
        <taxon>Pterygota</taxon>
        <taxon>Neoptera</taxon>
        <taxon>Endopterygota</taxon>
        <taxon>Coleoptera</taxon>
        <taxon>Polyphaga</taxon>
        <taxon>Cucujiformia</taxon>
        <taxon>Tenebrionidae</taxon>
        <taxon>Zophobas</taxon>
    </lineage>
</organism>
<dbReference type="PANTHER" id="PTHR43775:SF23">
    <property type="entry name" value="FATTY ACID SYNTHASE 3"/>
    <property type="match status" value="1"/>
</dbReference>
<evidence type="ECO:0000259" key="5">
    <source>
        <dbReference type="PROSITE" id="PS52004"/>
    </source>
</evidence>
<proteinExistence type="predicted"/>
<dbReference type="EMBL" id="JALNTZ010000005">
    <property type="protein sequence ID" value="KAJ3652396.1"/>
    <property type="molecule type" value="Genomic_DNA"/>
</dbReference>
<dbReference type="SMART" id="SM00825">
    <property type="entry name" value="PKS_KS"/>
    <property type="match status" value="1"/>
</dbReference>
<evidence type="ECO:0000259" key="6">
    <source>
        <dbReference type="PROSITE" id="PS52019"/>
    </source>
</evidence>
<dbReference type="InterPro" id="IPR011032">
    <property type="entry name" value="GroES-like_sf"/>
</dbReference>
<dbReference type="Pfam" id="PF02801">
    <property type="entry name" value="Ketoacyl-synt_C"/>
    <property type="match status" value="1"/>
</dbReference>
<evidence type="ECO:0000256" key="2">
    <source>
        <dbReference type="ARBA" id="ARBA00022553"/>
    </source>
</evidence>
<dbReference type="GO" id="GO:0004312">
    <property type="term" value="F:fatty acid synthase activity"/>
    <property type="evidence" value="ECO:0007669"/>
    <property type="project" value="TreeGrafter"/>
</dbReference>
<feature type="region of interest" description="N-terminal hotdog fold" evidence="4">
    <location>
        <begin position="721"/>
        <end position="840"/>
    </location>
</feature>
<dbReference type="InterPro" id="IPR036291">
    <property type="entry name" value="NAD(P)-bd_dom_sf"/>
</dbReference>
<dbReference type="InterPro" id="IPR020841">
    <property type="entry name" value="PKS_Beta-ketoAc_synthase_dom"/>
</dbReference>
<dbReference type="Gene3D" id="3.10.129.110">
    <property type="entry name" value="Polyketide synthase dehydratase"/>
    <property type="match status" value="1"/>
</dbReference>
<dbReference type="InterPro" id="IPR014031">
    <property type="entry name" value="Ketoacyl_synth_C"/>
</dbReference>
<dbReference type="InterPro" id="IPR001227">
    <property type="entry name" value="Ac_transferase_dom_sf"/>
</dbReference>
<dbReference type="InterPro" id="IPR016039">
    <property type="entry name" value="Thiolase-like"/>
</dbReference>
<feature type="domain" description="PKS/mFAS DH" evidence="6">
    <location>
        <begin position="721"/>
        <end position="983"/>
    </location>
</feature>
<dbReference type="SUPFAM" id="SSF47336">
    <property type="entry name" value="ACP-like"/>
    <property type="match status" value="1"/>
</dbReference>
<dbReference type="Gene3D" id="3.90.180.10">
    <property type="entry name" value="Medium-chain alcohol dehydrogenases, catalytic domain"/>
    <property type="match status" value="1"/>
</dbReference>
<evidence type="ECO:0000256" key="1">
    <source>
        <dbReference type="ARBA" id="ARBA00022450"/>
    </source>
</evidence>
<dbReference type="SMART" id="SM00822">
    <property type="entry name" value="PKS_KR"/>
    <property type="match status" value="1"/>
</dbReference>
<dbReference type="SUPFAM" id="SSF50129">
    <property type="entry name" value="GroES-like"/>
    <property type="match status" value="1"/>
</dbReference>
<keyword evidence="3" id="KW-0808">Transferase</keyword>
<dbReference type="Gene3D" id="3.40.366.10">
    <property type="entry name" value="Malonyl-Coenzyme A Acyl Carrier Protein, domain 2"/>
    <property type="match status" value="1"/>
</dbReference>
<dbReference type="Proteomes" id="UP001168821">
    <property type="component" value="Unassembled WGS sequence"/>
</dbReference>
<keyword evidence="8" id="KW-1185">Reference proteome</keyword>
<dbReference type="Pfam" id="PF08659">
    <property type="entry name" value="KR"/>
    <property type="match status" value="1"/>
</dbReference>
<dbReference type="Gene3D" id="3.40.50.720">
    <property type="entry name" value="NAD(P)-binding Rossmann-like Domain"/>
    <property type="match status" value="1"/>
</dbReference>
<keyword evidence="2" id="KW-0597">Phosphoprotein</keyword>
<dbReference type="PROSITE" id="PS00012">
    <property type="entry name" value="PHOSPHOPANTETHEINE"/>
    <property type="match status" value="1"/>
</dbReference>
<dbReference type="SUPFAM" id="SSF52151">
    <property type="entry name" value="FabD/lysophospholipase-like"/>
    <property type="match status" value="1"/>
</dbReference>
<dbReference type="CDD" id="cd05195">
    <property type="entry name" value="enoyl_red"/>
    <property type="match status" value="1"/>
</dbReference>
<dbReference type="Pfam" id="PF13602">
    <property type="entry name" value="ADH_zinc_N_2"/>
    <property type="match status" value="1"/>
</dbReference>
<dbReference type="InterPro" id="IPR009081">
    <property type="entry name" value="PP-bd_ACP"/>
</dbReference>
<dbReference type="PROSITE" id="PS52019">
    <property type="entry name" value="PKS_MFAS_DH"/>
    <property type="match status" value="1"/>
</dbReference>
<gene>
    <name evidence="7" type="ORF">Zmor_018365</name>
</gene>
<evidence type="ECO:0000313" key="7">
    <source>
        <dbReference type="EMBL" id="KAJ3652396.1"/>
    </source>
</evidence>
<feature type="active site" description="Proton donor; for dehydratase activity" evidence="4">
    <location>
        <position position="906"/>
    </location>
</feature>
<feature type="active site" description="Proton acceptor; for dehydratase activity" evidence="4">
    <location>
        <position position="753"/>
    </location>
</feature>
<name>A0AA38IBJ9_9CUCU</name>
<keyword evidence="1" id="KW-0596">Phosphopantetheine</keyword>
<dbReference type="SUPFAM" id="SSF51735">
    <property type="entry name" value="NAD(P)-binding Rossmann-fold domains"/>
    <property type="match status" value="2"/>
</dbReference>
<dbReference type="Pfam" id="PF00550">
    <property type="entry name" value="PP-binding"/>
    <property type="match status" value="1"/>
</dbReference>
<dbReference type="InterPro" id="IPR013968">
    <property type="entry name" value="PKS_KR"/>
</dbReference>
<evidence type="ECO:0000256" key="4">
    <source>
        <dbReference type="PROSITE-ProRule" id="PRU01363"/>
    </source>
</evidence>
<dbReference type="InterPro" id="IPR032821">
    <property type="entry name" value="PKS_assoc"/>
</dbReference>
<dbReference type="Gene3D" id="3.40.47.10">
    <property type="match status" value="1"/>
</dbReference>
<dbReference type="PROSITE" id="PS52004">
    <property type="entry name" value="KS3_2"/>
    <property type="match status" value="1"/>
</dbReference>
<dbReference type="InterPro" id="IPR049900">
    <property type="entry name" value="PKS_mFAS_DH"/>
</dbReference>
<protein>
    <submittedName>
        <fullName evidence="7">Uncharacterized protein</fullName>
    </submittedName>
</protein>
<dbReference type="InterPro" id="IPR050091">
    <property type="entry name" value="PKS_NRPS_Biosynth_Enz"/>
</dbReference>
<feature type="region of interest" description="C-terminal hotdog fold" evidence="4">
    <location>
        <begin position="857"/>
        <end position="983"/>
    </location>
</feature>
<dbReference type="GO" id="GO:0006633">
    <property type="term" value="P:fatty acid biosynthetic process"/>
    <property type="evidence" value="ECO:0007669"/>
    <property type="project" value="TreeGrafter"/>
</dbReference>
<evidence type="ECO:0000256" key="3">
    <source>
        <dbReference type="ARBA" id="ARBA00022679"/>
    </source>
</evidence>
<comment type="caution">
    <text evidence="7">The sequence shown here is derived from an EMBL/GenBank/DDBJ whole genome shotgun (WGS) entry which is preliminary data.</text>
</comment>
<dbReference type="GO" id="GO:0016491">
    <property type="term" value="F:oxidoreductase activity"/>
    <property type="evidence" value="ECO:0007669"/>
    <property type="project" value="InterPro"/>
</dbReference>
<dbReference type="Pfam" id="PF21149">
    <property type="entry name" value="FAS_pseudo-KR"/>
    <property type="match status" value="1"/>
</dbReference>
<accession>A0AA38IBJ9</accession>
<dbReference type="Gene3D" id="3.30.70.3290">
    <property type="match status" value="2"/>
</dbReference>
<dbReference type="SUPFAM" id="SSF53901">
    <property type="entry name" value="Thiolase-like"/>
    <property type="match status" value="1"/>
</dbReference>